<evidence type="ECO:0000259" key="4">
    <source>
        <dbReference type="SMART" id="SM00701"/>
    </source>
</evidence>
<evidence type="ECO:0000256" key="1">
    <source>
        <dbReference type="ARBA" id="ARBA00007553"/>
    </source>
</evidence>
<dbReference type="KEGG" id="dtm:BJL86_0491"/>
<dbReference type="SMART" id="SM00701">
    <property type="entry name" value="PGRP"/>
    <property type="match status" value="1"/>
</dbReference>
<sequence>MRSINRRSFLASSAGAASAVGLGAAMSGTVGAGVANAQGLPLGSSGEVPLPNPGLVGVEAPAGSVDAATQVRFALPEGWSDWLPFPKPDGARDDQGDVPASGAVPSPDGATAFEVRGPQGTNPVYAGSAVGPTGSSAVDDFLRETGQLRTDALVNYAGMPTIDVLGIPVVPRWAWGADESITWWDPYYREAQVLTVHHSVTPAGWDTAATMRAFHRYHTLTNGWGDIGYQLVIDPAGVVYQGRRSGPIPVFQGIPIPGIRPQATVGAHVGGNNSGNIGVCLMGDFTGAMPSPAQWGSLINVLARLSAALNLNPAGGVRYVNPENGAASDRWAINGHRDWMGTGCPGDMMYNALGAVRGQTAAARAGLGIYPGSTGIPMPAMPEIPNLGS</sequence>
<proteinExistence type="inferred from homology"/>
<dbReference type="EMBL" id="CP015961">
    <property type="protein sequence ID" value="ANI91296.1"/>
    <property type="molecule type" value="Genomic_DNA"/>
</dbReference>
<dbReference type="RefSeq" id="WP_075844791.1">
    <property type="nucleotide sequence ID" value="NZ_CP015961.1"/>
</dbReference>
<dbReference type="AlphaFoldDB" id="A0A173LG61"/>
<name>A0A173LG61_9ACTN</name>
<dbReference type="OrthoDB" id="514320at2"/>
<dbReference type="PANTHER" id="PTHR11022">
    <property type="entry name" value="PEPTIDOGLYCAN RECOGNITION PROTEIN"/>
    <property type="match status" value="1"/>
</dbReference>
<keyword evidence="6" id="KW-1185">Reference proteome</keyword>
<dbReference type="Proteomes" id="UP000186104">
    <property type="component" value="Chromosome"/>
</dbReference>
<dbReference type="PANTHER" id="PTHR11022:SF41">
    <property type="entry name" value="PEPTIDOGLYCAN-RECOGNITION PROTEIN LC-RELATED"/>
    <property type="match status" value="1"/>
</dbReference>
<dbReference type="GO" id="GO:0008745">
    <property type="term" value="F:N-acetylmuramoyl-L-alanine amidase activity"/>
    <property type="evidence" value="ECO:0007669"/>
    <property type="project" value="InterPro"/>
</dbReference>
<evidence type="ECO:0000256" key="2">
    <source>
        <dbReference type="SAM" id="MobiDB-lite"/>
    </source>
</evidence>
<reference evidence="5 6" key="1">
    <citation type="submission" date="2016-06" db="EMBL/GenBank/DDBJ databases">
        <title>Complete genome sequence of a saline-alkali tolerant type strain Dietzia timorensis ID05-A0528T.</title>
        <authorList>
            <person name="Wu X."/>
        </authorList>
    </citation>
    <scope>NUCLEOTIDE SEQUENCE [LARGE SCALE GENOMIC DNA]</scope>
    <source>
        <strain evidence="5 6">ID05-A0528</strain>
    </source>
</reference>
<evidence type="ECO:0000256" key="3">
    <source>
        <dbReference type="SAM" id="SignalP"/>
    </source>
</evidence>
<dbReference type="CDD" id="cd06583">
    <property type="entry name" value="PGRP"/>
    <property type="match status" value="1"/>
</dbReference>
<dbReference type="GO" id="GO:0008270">
    <property type="term" value="F:zinc ion binding"/>
    <property type="evidence" value="ECO:0007669"/>
    <property type="project" value="InterPro"/>
</dbReference>
<dbReference type="PROSITE" id="PS51318">
    <property type="entry name" value="TAT"/>
    <property type="match status" value="1"/>
</dbReference>
<accession>A0A173LG61</accession>
<organism evidence="5 6">
    <name type="scientific">Dietzia timorensis</name>
    <dbReference type="NCBI Taxonomy" id="499555"/>
    <lineage>
        <taxon>Bacteria</taxon>
        <taxon>Bacillati</taxon>
        <taxon>Actinomycetota</taxon>
        <taxon>Actinomycetes</taxon>
        <taxon>Mycobacteriales</taxon>
        <taxon>Dietziaceae</taxon>
        <taxon>Dietzia</taxon>
    </lineage>
</organism>
<feature type="region of interest" description="Disordered" evidence="2">
    <location>
        <begin position="86"/>
        <end position="106"/>
    </location>
</feature>
<dbReference type="InterPro" id="IPR006619">
    <property type="entry name" value="PGRP_domain_met/bac"/>
</dbReference>
<dbReference type="InterPro" id="IPR006311">
    <property type="entry name" value="TAT_signal"/>
</dbReference>
<gene>
    <name evidence="5" type="ORF">BJL86_0491</name>
</gene>
<evidence type="ECO:0000313" key="5">
    <source>
        <dbReference type="EMBL" id="ANI91296.1"/>
    </source>
</evidence>
<dbReference type="InterPro" id="IPR036505">
    <property type="entry name" value="Amidase/PGRP_sf"/>
</dbReference>
<dbReference type="InterPro" id="IPR002502">
    <property type="entry name" value="Amidase_domain"/>
</dbReference>
<evidence type="ECO:0000313" key="6">
    <source>
        <dbReference type="Proteomes" id="UP000186104"/>
    </source>
</evidence>
<dbReference type="SUPFAM" id="SSF55846">
    <property type="entry name" value="N-acetylmuramoyl-L-alanine amidase-like"/>
    <property type="match status" value="1"/>
</dbReference>
<comment type="similarity">
    <text evidence="1">Belongs to the N-acetylmuramoyl-L-alanine amidase 2 family.</text>
</comment>
<dbReference type="Gene3D" id="3.40.80.10">
    <property type="entry name" value="Peptidoglycan recognition protein-like"/>
    <property type="match status" value="1"/>
</dbReference>
<keyword evidence="3" id="KW-0732">Signal</keyword>
<feature type="domain" description="Peptidoglycan recognition protein family" evidence="4">
    <location>
        <begin position="167"/>
        <end position="340"/>
    </location>
</feature>
<feature type="signal peptide" evidence="3">
    <location>
        <begin position="1"/>
        <end position="32"/>
    </location>
</feature>
<dbReference type="GO" id="GO:0009253">
    <property type="term" value="P:peptidoglycan catabolic process"/>
    <property type="evidence" value="ECO:0007669"/>
    <property type="project" value="InterPro"/>
</dbReference>
<protein>
    <submittedName>
        <fullName evidence="5">N-acetylmuramoyl-L-alanine amidase</fullName>
    </submittedName>
</protein>
<dbReference type="Pfam" id="PF01510">
    <property type="entry name" value="Amidase_2"/>
    <property type="match status" value="1"/>
</dbReference>
<dbReference type="InterPro" id="IPR015510">
    <property type="entry name" value="PGRP"/>
</dbReference>
<feature type="chain" id="PRO_5038442865" evidence="3">
    <location>
        <begin position="33"/>
        <end position="389"/>
    </location>
</feature>